<protein>
    <recommendedName>
        <fullName evidence="4">Cadherin domain-containing protein</fullName>
    </recommendedName>
</protein>
<dbReference type="GO" id="GO:0005509">
    <property type="term" value="F:calcium ion binding"/>
    <property type="evidence" value="ECO:0007669"/>
    <property type="project" value="InterPro"/>
</dbReference>
<proteinExistence type="predicted"/>
<keyword evidence="3" id="KW-1185">Reference proteome</keyword>
<evidence type="ECO:0008006" key="4">
    <source>
        <dbReference type="Google" id="ProtNLM"/>
    </source>
</evidence>
<feature type="signal peptide" evidence="1">
    <location>
        <begin position="1"/>
        <end position="29"/>
    </location>
</feature>
<dbReference type="AlphaFoldDB" id="A0A1W0WHB1"/>
<dbReference type="GO" id="GO:0016020">
    <property type="term" value="C:membrane"/>
    <property type="evidence" value="ECO:0007669"/>
    <property type="project" value="InterPro"/>
</dbReference>
<dbReference type="Gene3D" id="2.60.40.60">
    <property type="entry name" value="Cadherins"/>
    <property type="match status" value="1"/>
</dbReference>
<gene>
    <name evidence="2" type="ORF">BV898_11292</name>
</gene>
<evidence type="ECO:0000256" key="1">
    <source>
        <dbReference type="SAM" id="SignalP"/>
    </source>
</evidence>
<keyword evidence="1" id="KW-0732">Signal</keyword>
<evidence type="ECO:0000313" key="2">
    <source>
        <dbReference type="EMBL" id="OQV14572.1"/>
    </source>
</evidence>
<feature type="chain" id="PRO_5012370730" description="Cadherin domain-containing protein" evidence="1">
    <location>
        <begin position="30"/>
        <end position="178"/>
    </location>
</feature>
<organism evidence="2 3">
    <name type="scientific">Hypsibius exemplaris</name>
    <name type="common">Freshwater tardigrade</name>
    <dbReference type="NCBI Taxonomy" id="2072580"/>
    <lineage>
        <taxon>Eukaryota</taxon>
        <taxon>Metazoa</taxon>
        <taxon>Ecdysozoa</taxon>
        <taxon>Tardigrada</taxon>
        <taxon>Eutardigrada</taxon>
        <taxon>Parachela</taxon>
        <taxon>Hypsibioidea</taxon>
        <taxon>Hypsibiidae</taxon>
        <taxon>Hypsibius</taxon>
    </lineage>
</organism>
<dbReference type="InterPro" id="IPR015919">
    <property type="entry name" value="Cadherin-like_sf"/>
</dbReference>
<name>A0A1W0WHB1_HYPEX</name>
<dbReference type="EMBL" id="MTYJ01000103">
    <property type="protein sequence ID" value="OQV14572.1"/>
    <property type="molecule type" value="Genomic_DNA"/>
</dbReference>
<dbReference type="Proteomes" id="UP000192578">
    <property type="component" value="Unassembled WGS sequence"/>
</dbReference>
<reference evidence="3" key="1">
    <citation type="submission" date="2017-01" db="EMBL/GenBank/DDBJ databases">
        <title>Comparative genomics of anhydrobiosis in the tardigrade Hypsibius dujardini.</title>
        <authorList>
            <person name="Yoshida Y."/>
            <person name="Koutsovoulos G."/>
            <person name="Laetsch D."/>
            <person name="Stevens L."/>
            <person name="Kumar S."/>
            <person name="Horikawa D."/>
            <person name="Ishino K."/>
            <person name="Komine S."/>
            <person name="Tomita M."/>
            <person name="Blaxter M."/>
            <person name="Arakawa K."/>
        </authorList>
    </citation>
    <scope>NUCLEOTIDE SEQUENCE [LARGE SCALE GENOMIC DNA]</scope>
    <source>
        <strain evidence="3">Z151</strain>
    </source>
</reference>
<dbReference type="SUPFAM" id="SSF49313">
    <property type="entry name" value="Cadherin-like"/>
    <property type="match status" value="1"/>
</dbReference>
<accession>A0A1W0WHB1</accession>
<sequence length="178" mass="19412">MRKLGGSRVHLEIFISSFIVIQWISTSEAQSTYSNSQSPQFGQSAYYFNLAECNPGQFVATVQARNPSPSQIAYSIDNRPENPEYMALNYQTGQLNLVSSPIGKFQFNYRATNFYGASVVPVTIRCGDLKKNGVDIFCFNNFCSNVSKGAIGPSFGFTINVCTPGSVIGTVSTLNGRA</sequence>
<evidence type="ECO:0000313" key="3">
    <source>
        <dbReference type="Proteomes" id="UP000192578"/>
    </source>
</evidence>
<comment type="caution">
    <text evidence="2">The sequence shown here is derived from an EMBL/GenBank/DDBJ whole genome shotgun (WGS) entry which is preliminary data.</text>
</comment>